<dbReference type="InterPro" id="IPR051919">
    <property type="entry name" value="W-dependent_AOR"/>
</dbReference>
<gene>
    <name evidence="8" type="ORF">ENO26_00310</name>
</gene>
<protein>
    <submittedName>
        <fullName evidence="8">Aldehyde ferredoxin oxidoreductase</fullName>
    </submittedName>
</protein>
<dbReference type="EMBL" id="DSEU01000001">
    <property type="protein sequence ID" value="HEM66020.1"/>
    <property type="molecule type" value="Genomic_DNA"/>
</dbReference>
<keyword evidence="3" id="KW-0004">4Fe-4S</keyword>
<keyword evidence="4" id="KW-0479">Metal-binding</keyword>
<evidence type="ECO:0000256" key="3">
    <source>
        <dbReference type="ARBA" id="ARBA00022485"/>
    </source>
</evidence>
<keyword evidence="6" id="KW-0411">Iron-sulfur</keyword>
<comment type="caution">
    <text evidence="8">The sequence shown here is derived from an EMBL/GenBank/DDBJ whole genome shotgun (WGS) entry which is preliminary data.</text>
</comment>
<reference evidence="8" key="1">
    <citation type="journal article" date="2020" name="mSystems">
        <title>Genome- and Community-Level Interaction Insights into Carbon Utilization and Element Cycling Functions of Hydrothermarchaeota in Hydrothermal Sediment.</title>
        <authorList>
            <person name="Zhou Z."/>
            <person name="Liu Y."/>
            <person name="Xu W."/>
            <person name="Pan J."/>
            <person name="Luo Z.H."/>
            <person name="Li M."/>
        </authorList>
    </citation>
    <scope>NUCLEOTIDE SEQUENCE [LARGE SCALE GENOMIC DNA]</scope>
    <source>
        <strain evidence="8">SpSt-125</strain>
    </source>
</reference>
<dbReference type="InterPro" id="IPR013983">
    <property type="entry name" value="Ald_Fedxn_OxRdtase_N"/>
</dbReference>
<dbReference type="InterPro" id="IPR001203">
    <property type="entry name" value="OxRdtase_Ald_Fedxn_C"/>
</dbReference>
<dbReference type="InterPro" id="IPR036021">
    <property type="entry name" value="Tungsten_al_ferr_oxy-like_C"/>
</dbReference>
<sequence length="657" mass="73599">MFKYTVLRLNVDSRKWTLNNYRVEEVLGPVGVGIKIHNELESWGKDVFDPVNALVLGSGVFAGSKLFGTHRLVAVFRSPETGGIHVSEMGGAAYRFIGCGANAISIEGRSEEPAIIFVKGDEKGVKEVSIEHINEAKLNDIFKNYGGYVGAYALEKYLIDTYWDVISTLKARPIVVGPAALKTVYGALVSIDVDFVRKRFAEGSEDFAARGGPGSVLAQAHNVVAIIAGGGYRPELPKQLTDYAELVTFMKNALGKDYISAVNEATVKYRYDPSIGVGGTFGVNYPHYRESLPMFNYNTIYLHKAMRKKIVDVLLENFWRPVKEETFDKAKTWATCGEPCPAACKKIWRGKKLDYEPSNALGPWIGVFKIGLTAKLIDLADQLGFDAIAIGHVIAWLLEATYRGLLQPQEIGLSEKPKFDPMLLNVEELAINAKLAEELLVNLVEGKIEILKVVARGIREAAKKLNEMFADRVKRLGMKFEDLVVYQPYGDRWYMTPNYYWTPGLLLPLPVTGKYWTNYTTTFTEPEEFGKTVAMRIIKEAEISNAGLCRFHRGWAEKILPKLYETLGIKIDLDQHIKALYQQIAEYNIKAGAKPRIVEGEKAKDAIALLASELGVEDWSKKFASNRDVALREWIERAIKIIATQLSLSEQWYNELK</sequence>
<feature type="domain" description="Aldehyde ferredoxin oxidoreductase N-terminal" evidence="7">
    <location>
        <begin position="2"/>
        <end position="231"/>
    </location>
</feature>
<keyword evidence="5" id="KW-0408">Iron</keyword>
<evidence type="ECO:0000256" key="1">
    <source>
        <dbReference type="ARBA" id="ARBA00001966"/>
    </source>
</evidence>
<dbReference type="GO" id="GO:0016625">
    <property type="term" value="F:oxidoreductase activity, acting on the aldehyde or oxo group of donors, iron-sulfur protein as acceptor"/>
    <property type="evidence" value="ECO:0007669"/>
    <property type="project" value="InterPro"/>
</dbReference>
<dbReference type="Gene3D" id="3.60.9.10">
    <property type="entry name" value="Aldehyde ferredoxin oxidoreductase, N-terminal domain"/>
    <property type="match status" value="1"/>
</dbReference>
<dbReference type="SMART" id="SM00790">
    <property type="entry name" value="AFOR_N"/>
    <property type="match status" value="1"/>
</dbReference>
<dbReference type="AlphaFoldDB" id="A0A7J2TZK9"/>
<organism evidence="8">
    <name type="scientific">Ignisphaera aggregans</name>
    <dbReference type="NCBI Taxonomy" id="334771"/>
    <lineage>
        <taxon>Archaea</taxon>
        <taxon>Thermoproteota</taxon>
        <taxon>Thermoprotei</taxon>
        <taxon>Desulfurococcales</taxon>
        <taxon>Desulfurococcaceae</taxon>
        <taxon>Ignisphaera</taxon>
    </lineage>
</organism>
<dbReference type="GO" id="GO:0051539">
    <property type="term" value="F:4 iron, 4 sulfur cluster binding"/>
    <property type="evidence" value="ECO:0007669"/>
    <property type="project" value="UniProtKB-KW"/>
</dbReference>
<dbReference type="SUPFAM" id="SSF56228">
    <property type="entry name" value="Aldehyde ferredoxin oxidoreductase, N-terminal domain"/>
    <property type="match status" value="1"/>
</dbReference>
<evidence type="ECO:0000313" key="8">
    <source>
        <dbReference type="EMBL" id="HEM66020.1"/>
    </source>
</evidence>
<evidence type="ECO:0000259" key="7">
    <source>
        <dbReference type="SMART" id="SM00790"/>
    </source>
</evidence>
<evidence type="ECO:0000256" key="2">
    <source>
        <dbReference type="ARBA" id="ARBA00011032"/>
    </source>
</evidence>
<accession>A0A7J2TZK9</accession>
<dbReference type="GO" id="GO:0009055">
    <property type="term" value="F:electron transfer activity"/>
    <property type="evidence" value="ECO:0007669"/>
    <property type="project" value="InterPro"/>
</dbReference>
<proteinExistence type="inferred from homology"/>
<comment type="similarity">
    <text evidence="2">Belongs to the AOR/FOR family.</text>
</comment>
<evidence type="ECO:0000256" key="6">
    <source>
        <dbReference type="ARBA" id="ARBA00023014"/>
    </source>
</evidence>
<dbReference type="SUPFAM" id="SSF48310">
    <property type="entry name" value="Aldehyde ferredoxin oxidoreductase, C-terminal domains"/>
    <property type="match status" value="1"/>
</dbReference>
<dbReference type="Gene3D" id="1.10.569.10">
    <property type="entry name" value="Aldehyde Ferredoxin Oxidoreductase Protein, subunit A, domain 2"/>
    <property type="match status" value="1"/>
</dbReference>
<dbReference type="Pfam" id="PF01314">
    <property type="entry name" value="AFOR_C"/>
    <property type="match status" value="1"/>
</dbReference>
<dbReference type="PANTHER" id="PTHR30038">
    <property type="entry name" value="ALDEHYDE FERREDOXIN OXIDOREDUCTASE"/>
    <property type="match status" value="1"/>
</dbReference>
<comment type="cofactor">
    <cofactor evidence="1">
        <name>[4Fe-4S] cluster</name>
        <dbReference type="ChEBI" id="CHEBI:49883"/>
    </cofactor>
</comment>
<dbReference type="InterPro" id="IPR013984">
    <property type="entry name" value="Ald_Fedxn_OxRdtase_dom2"/>
</dbReference>
<dbReference type="GO" id="GO:0046872">
    <property type="term" value="F:metal ion binding"/>
    <property type="evidence" value="ECO:0007669"/>
    <property type="project" value="UniProtKB-KW"/>
</dbReference>
<dbReference type="InterPro" id="IPR036503">
    <property type="entry name" value="Ald_Fedxn_OxRdtase_N_sf"/>
</dbReference>
<name>A0A7J2TZK9_9CREN</name>
<dbReference type="Pfam" id="PF02730">
    <property type="entry name" value="AFOR_N"/>
    <property type="match status" value="1"/>
</dbReference>
<evidence type="ECO:0000256" key="4">
    <source>
        <dbReference type="ARBA" id="ARBA00022723"/>
    </source>
</evidence>
<dbReference type="PANTHER" id="PTHR30038:SF7">
    <property type="entry name" value="TUNGSTEN-CONTAINING GLYCERALDEHYDE-3-PHOSPHATE:FERREDOXIN OXIDOREDUCTASE"/>
    <property type="match status" value="1"/>
</dbReference>
<evidence type="ECO:0000256" key="5">
    <source>
        <dbReference type="ARBA" id="ARBA00023004"/>
    </source>
</evidence>